<dbReference type="PANTHER" id="PTHR43742">
    <property type="entry name" value="TRIMETHYLAMINE-N-OXIDE REDUCTASE"/>
    <property type="match status" value="1"/>
</dbReference>
<organism evidence="6">
    <name type="scientific">mine drainage metagenome</name>
    <dbReference type="NCBI Taxonomy" id="410659"/>
    <lineage>
        <taxon>unclassified sequences</taxon>
        <taxon>metagenomes</taxon>
        <taxon>ecological metagenomes</taxon>
    </lineage>
</organism>
<dbReference type="GO" id="GO:0046872">
    <property type="term" value="F:metal ion binding"/>
    <property type="evidence" value="ECO:0007669"/>
    <property type="project" value="UniProtKB-KW"/>
</dbReference>
<evidence type="ECO:0000256" key="1">
    <source>
        <dbReference type="ARBA" id="ARBA00010312"/>
    </source>
</evidence>
<dbReference type="InterPro" id="IPR006656">
    <property type="entry name" value="Mopterin_OxRdtase"/>
</dbReference>
<feature type="domain" description="4Fe-4S Mo/W bis-MGD-type" evidence="5">
    <location>
        <begin position="6"/>
        <end position="62"/>
    </location>
</feature>
<dbReference type="SUPFAM" id="SSF50692">
    <property type="entry name" value="ADC-like"/>
    <property type="match status" value="1"/>
</dbReference>
<dbReference type="GO" id="GO:0016491">
    <property type="term" value="F:oxidoreductase activity"/>
    <property type="evidence" value="ECO:0007669"/>
    <property type="project" value="InterPro"/>
</dbReference>
<accession>E6PEE1</accession>
<dbReference type="Pfam" id="PF01568">
    <property type="entry name" value="Molydop_binding"/>
    <property type="match status" value="1"/>
</dbReference>
<dbReference type="Pfam" id="PF04879">
    <property type="entry name" value="Molybdop_Fe4S4"/>
    <property type="match status" value="1"/>
</dbReference>
<evidence type="ECO:0000256" key="3">
    <source>
        <dbReference type="ARBA" id="ARBA00023004"/>
    </source>
</evidence>
<dbReference type="GO" id="GO:0043546">
    <property type="term" value="F:molybdopterin cofactor binding"/>
    <property type="evidence" value="ECO:0007669"/>
    <property type="project" value="InterPro"/>
</dbReference>
<dbReference type="InterPro" id="IPR006963">
    <property type="entry name" value="Mopterin_OxRdtase_4Fe-4S_dom"/>
</dbReference>
<dbReference type="InterPro" id="IPR050612">
    <property type="entry name" value="Prok_Mopterin_Oxidored"/>
</dbReference>
<name>E6PEE1_9ZZZZ</name>
<dbReference type="Gene3D" id="3.40.50.740">
    <property type="match status" value="1"/>
</dbReference>
<evidence type="ECO:0000256" key="4">
    <source>
        <dbReference type="ARBA" id="ARBA00023014"/>
    </source>
</evidence>
<comment type="similarity">
    <text evidence="1">Belongs to the prokaryotic molybdopterin-containing oxidoreductase family.</text>
</comment>
<dbReference type="GO" id="GO:0051536">
    <property type="term" value="F:iron-sulfur cluster binding"/>
    <property type="evidence" value="ECO:0007669"/>
    <property type="project" value="UniProtKB-KW"/>
</dbReference>
<reference evidence="6" key="1">
    <citation type="submission" date="2009-10" db="EMBL/GenBank/DDBJ databases">
        <title>Diversity of trophic interactions inside an arsenic-rich microbial ecosystem.</title>
        <authorList>
            <person name="Bertin P.N."/>
            <person name="Heinrich-Salmeron A."/>
            <person name="Pelletier E."/>
            <person name="Goulhen-Chollet F."/>
            <person name="Arsene-Ploetze F."/>
            <person name="Gallien S."/>
            <person name="Calteau A."/>
            <person name="Vallenet D."/>
            <person name="Casiot C."/>
            <person name="Chane-Woon-Ming B."/>
            <person name="Giloteaux L."/>
            <person name="Barakat M."/>
            <person name="Bonnefoy V."/>
            <person name="Bruneel O."/>
            <person name="Chandler M."/>
            <person name="Cleiss J."/>
            <person name="Duran R."/>
            <person name="Elbaz-Poulichet F."/>
            <person name="Fonknechten N."/>
            <person name="Lauga B."/>
            <person name="Mornico D."/>
            <person name="Ortet P."/>
            <person name="Schaeffer C."/>
            <person name="Siguier P."/>
            <person name="Alexander Thil Smith A."/>
            <person name="Van Dorsselaer A."/>
            <person name="Weissenbach J."/>
            <person name="Medigue C."/>
            <person name="Le Paslier D."/>
        </authorList>
    </citation>
    <scope>NUCLEOTIDE SEQUENCE</scope>
</reference>
<proteinExistence type="inferred from homology"/>
<dbReference type="SMART" id="SM00926">
    <property type="entry name" value="Molybdop_Fe4S4"/>
    <property type="match status" value="1"/>
</dbReference>
<dbReference type="InterPro" id="IPR009010">
    <property type="entry name" value="Asp_de-COase-like_dom_sf"/>
</dbReference>
<dbReference type="PANTHER" id="PTHR43742:SF6">
    <property type="entry name" value="OXIDOREDUCTASE YYAE-RELATED"/>
    <property type="match status" value="1"/>
</dbReference>
<protein>
    <submittedName>
        <fullName evidence="6">Oxidoreductase, molybdopterin-binding</fullName>
    </submittedName>
</protein>
<keyword evidence="3" id="KW-0408">Iron</keyword>
<dbReference type="EMBL" id="CABL01000004">
    <property type="protein sequence ID" value="CBH74826.1"/>
    <property type="molecule type" value="Genomic_DNA"/>
</dbReference>
<keyword evidence="4" id="KW-0411">Iron-sulfur</keyword>
<dbReference type="PROSITE" id="PS51669">
    <property type="entry name" value="4FE4S_MOW_BIS_MGD"/>
    <property type="match status" value="1"/>
</dbReference>
<evidence type="ECO:0000259" key="5">
    <source>
        <dbReference type="PROSITE" id="PS51669"/>
    </source>
</evidence>
<keyword evidence="2" id="KW-0479">Metal-binding</keyword>
<dbReference type="Gene3D" id="2.20.25.90">
    <property type="entry name" value="ADC-like domains"/>
    <property type="match status" value="1"/>
</dbReference>
<comment type="caution">
    <text evidence="6">The sequence shown here is derived from an EMBL/GenBank/DDBJ whole genome shotgun (WGS) entry which is preliminary data.</text>
</comment>
<dbReference type="InterPro" id="IPR006657">
    <property type="entry name" value="MoPterin_dinucl-bd_dom"/>
</dbReference>
<dbReference type="Gene3D" id="3.40.228.10">
    <property type="entry name" value="Dimethylsulfoxide Reductase, domain 2"/>
    <property type="match status" value="1"/>
</dbReference>
<sequence>MNAATGGLHYRACNLCEAICGLQIRVEGGRVVDLRGDPEDPLSHGAICPKGSALIDLHNDPDRLKGAMRRVGTRWEEIAWDEAFDIAAAKLGEIARTFGPEAIASYQGNPSVHNSGTLLGAGAFLRALHVRNRYSATSVDQLPHHVAAAALFGHPMLLPIPDIDRTMLLLAFGANPLASQGSIMTAPGMRERLRALRERGGRFLLFDPRRTESAGVADEHHRIRPGSDALVMLAMLQVLFSRGLVQSGRLGALLDGVERVRAAVAAYTPERVAGRVGIAAEEIDRVAVAFATTRPAVAYGRMGASTQEFGGLCQWLLALLNALTGNLDEVGGAMFPLPAFDLLLGAKPGAEFTSQRRTRVRALAEFNGEFPVAALAEEIATPGEGRIRALVTIAGNPVLSTPNGRALDRALESLDFMLAIDPYINETTRHADIVLPPAIGFETEHYDAIFHHFAVRNTARWNDPVFPIAPEQRYDWQIFEELARRSSGRVPTPPRERIERALQAGPRNTSIDELRRFPHGRDFGALTPSFPQRLLTANGRIDLAPSAMLADLARLERAIAAPIPDLVLIGRRELRNNNSWMHNAPRLMRGEERCTLIVHPEDAARYGIEDGAAVEVRSAVGSIETRARIDDSVMPGVASLPHGFGHGREGVRLRVASAHPGASINDLTDPRRLDELTGNAALNGTPIELRALEAR</sequence>
<dbReference type="Pfam" id="PF00384">
    <property type="entry name" value="Molybdopterin"/>
    <property type="match status" value="1"/>
</dbReference>
<dbReference type="SUPFAM" id="SSF53706">
    <property type="entry name" value="Formate dehydrogenase/DMSO reductase, domains 1-3"/>
    <property type="match status" value="1"/>
</dbReference>
<dbReference type="AlphaFoldDB" id="E6PEE1"/>
<evidence type="ECO:0000256" key="2">
    <source>
        <dbReference type="ARBA" id="ARBA00022723"/>
    </source>
</evidence>
<gene>
    <name evidence="6" type="ORF">CARN1_0360</name>
</gene>
<dbReference type="Gene3D" id="2.40.40.20">
    <property type="match status" value="1"/>
</dbReference>
<evidence type="ECO:0000313" key="6">
    <source>
        <dbReference type="EMBL" id="CBH74826.1"/>
    </source>
</evidence>